<dbReference type="InterPro" id="IPR000843">
    <property type="entry name" value="HTH_LacI"/>
</dbReference>
<evidence type="ECO:0000256" key="3">
    <source>
        <dbReference type="ARBA" id="ARBA00023163"/>
    </source>
</evidence>
<proteinExistence type="predicted"/>
<name>A0A6J4NS67_9CHLR</name>
<dbReference type="PANTHER" id="PTHR30146:SF109">
    <property type="entry name" value="HTH-TYPE TRANSCRIPTIONAL REGULATOR GALS"/>
    <property type="match status" value="1"/>
</dbReference>
<dbReference type="Gene3D" id="1.10.260.40">
    <property type="entry name" value="lambda repressor-like DNA-binding domains"/>
    <property type="match status" value="1"/>
</dbReference>
<dbReference type="SMART" id="SM00354">
    <property type="entry name" value="HTH_LACI"/>
    <property type="match status" value="1"/>
</dbReference>
<dbReference type="SUPFAM" id="SSF47413">
    <property type="entry name" value="lambda repressor-like DNA-binding domains"/>
    <property type="match status" value="1"/>
</dbReference>
<sequence length="52" mass="5618">MKRPSSRDVARLAGVSQATVSHVINGRDAAKGHVSEETRTRVLAAIQELGYQ</sequence>
<dbReference type="Pfam" id="PF00356">
    <property type="entry name" value="LacI"/>
    <property type="match status" value="1"/>
</dbReference>
<keyword evidence="3" id="KW-0804">Transcription</keyword>
<feature type="domain" description="HTH lacI-type" evidence="4">
    <location>
        <begin position="4"/>
        <end position="52"/>
    </location>
</feature>
<accession>A0A6J4NS67</accession>
<keyword evidence="1" id="KW-0805">Transcription regulation</keyword>
<reference evidence="5" key="1">
    <citation type="submission" date="2020-02" db="EMBL/GenBank/DDBJ databases">
        <authorList>
            <person name="Meier V. D."/>
        </authorList>
    </citation>
    <scope>NUCLEOTIDE SEQUENCE</scope>
    <source>
        <strain evidence="5">AVDCRST_MAG93</strain>
    </source>
</reference>
<dbReference type="InterPro" id="IPR010982">
    <property type="entry name" value="Lambda_DNA-bd_dom_sf"/>
</dbReference>
<dbReference type="CDD" id="cd01392">
    <property type="entry name" value="HTH_LacI"/>
    <property type="match status" value="1"/>
</dbReference>
<gene>
    <name evidence="5" type="ORF">AVDCRST_MAG93-9849</name>
</gene>
<evidence type="ECO:0000259" key="4">
    <source>
        <dbReference type="PROSITE" id="PS50932"/>
    </source>
</evidence>
<dbReference type="PRINTS" id="PR00036">
    <property type="entry name" value="HTHLACI"/>
</dbReference>
<keyword evidence="2" id="KW-0238">DNA-binding</keyword>
<dbReference type="GO" id="GO:0003700">
    <property type="term" value="F:DNA-binding transcription factor activity"/>
    <property type="evidence" value="ECO:0007669"/>
    <property type="project" value="TreeGrafter"/>
</dbReference>
<feature type="non-terminal residue" evidence="5">
    <location>
        <position position="52"/>
    </location>
</feature>
<evidence type="ECO:0000313" key="5">
    <source>
        <dbReference type="EMBL" id="CAA9393494.1"/>
    </source>
</evidence>
<evidence type="ECO:0000256" key="1">
    <source>
        <dbReference type="ARBA" id="ARBA00023015"/>
    </source>
</evidence>
<organism evidence="5">
    <name type="scientific">uncultured Chloroflexia bacterium</name>
    <dbReference type="NCBI Taxonomy" id="1672391"/>
    <lineage>
        <taxon>Bacteria</taxon>
        <taxon>Bacillati</taxon>
        <taxon>Chloroflexota</taxon>
        <taxon>Chloroflexia</taxon>
        <taxon>environmental samples</taxon>
    </lineage>
</organism>
<dbReference type="EMBL" id="CADCTR010003307">
    <property type="protein sequence ID" value="CAA9393494.1"/>
    <property type="molecule type" value="Genomic_DNA"/>
</dbReference>
<dbReference type="AlphaFoldDB" id="A0A6J4NS67"/>
<dbReference type="PROSITE" id="PS50932">
    <property type="entry name" value="HTH_LACI_2"/>
    <property type="match status" value="1"/>
</dbReference>
<dbReference type="GO" id="GO:0000976">
    <property type="term" value="F:transcription cis-regulatory region binding"/>
    <property type="evidence" value="ECO:0007669"/>
    <property type="project" value="TreeGrafter"/>
</dbReference>
<protein>
    <recommendedName>
        <fullName evidence="4">HTH lacI-type domain-containing protein</fullName>
    </recommendedName>
</protein>
<dbReference type="PANTHER" id="PTHR30146">
    <property type="entry name" value="LACI-RELATED TRANSCRIPTIONAL REPRESSOR"/>
    <property type="match status" value="1"/>
</dbReference>
<evidence type="ECO:0000256" key="2">
    <source>
        <dbReference type="ARBA" id="ARBA00023125"/>
    </source>
</evidence>